<organism evidence="1 2">
    <name type="scientific">Azospirillum brasilense</name>
    <dbReference type="NCBI Taxonomy" id="192"/>
    <lineage>
        <taxon>Bacteria</taxon>
        <taxon>Pseudomonadati</taxon>
        <taxon>Pseudomonadota</taxon>
        <taxon>Alphaproteobacteria</taxon>
        <taxon>Rhodospirillales</taxon>
        <taxon>Azospirillaceae</taxon>
        <taxon>Azospirillum</taxon>
    </lineage>
</organism>
<evidence type="ECO:0000313" key="1">
    <source>
        <dbReference type="EMBL" id="MDX5952462.1"/>
    </source>
</evidence>
<comment type="caution">
    <text evidence="1">The sequence shown here is derived from an EMBL/GenBank/DDBJ whole genome shotgun (WGS) entry which is preliminary data.</text>
</comment>
<evidence type="ECO:0000313" key="2">
    <source>
        <dbReference type="Proteomes" id="UP001277471"/>
    </source>
</evidence>
<sequence>MSVRPRGVDGPRPDGSCSTERFLAVLAKTKTVLAMAEARLVAFCAPQDLADGEVEATVLFDGVDLQRILSETQLAQPLDGSAKVNWCER</sequence>
<dbReference type="RefSeq" id="WP_137165151.1">
    <property type="nucleotide sequence ID" value="NZ_CP012914.1"/>
</dbReference>
<keyword evidence="2" id="KW-1185">Reference proteome</keyword>
<accession>A0ABU4P3X7</accession>
<name>A0ABU4P3X7_AZOBR</name>
<protein>
    <submittedName>
        <fullName evidence="1">Uncharacterized protein</fullName>
    </submittedName>
</protein>
<gene>
    <name evidence="1" type="ORF">SIM66_14895</name>
</gene>
<dbReference type="Proteomes" id="UP001277471">
    <property type="component" value="Unassembled WGS sequence"/>
</dbReference>
<dbReference type="EMBL" id="JAWXYC010000004">
    <property type="protein sequence ID" value="MDX5952462.1"/>
    <property type="molecule type" value="Genomic_DNA"/>
</dbReference>
<dbReference type="GeneID" id="56449655"/>
<proteinExistence type="predicted"/>
<reference evidence="1 2" key="1">
    <citation type="submission" date="2023-11" db="EMBL/GenBank/DDBJ databases">
        <title>MicrobeMod: A computational toolkit for identifying prokaryotic methylation and restriction-modification with nanopore sequencing.</title>
        <authorList>
            <person name="Crits-Christoph A."/>
            <person name="Kang S.C."/>
            <person name="Lee H."/>
            <person name="Ostrov N."/>
        </authorList>
    </citation>
    <scope>NUCLEOTIDE SEQUENCE [LARGE SCALE GENOMIC DNA]</scope>
    <source>
        <strain evidence="1 2">ATCC 29145</strain>
    </source>
</reference>